<feature type="domain" description="LamG-like jellyroll fold" evidence="3">
    <location>
        <begin position="228"/>
        <end position="369"/>
    </location>
</feature>
<evidence type="ECO:0000259" key="3">
    <source>
        <dbReference type="SMART" id="SM00560"/>
    </source>
</evidence>
<feature type="domain" description="LamG-like jellyroll fold" evidence="3">
    <location>
        <begin position="474"/>
        <end position="604"/>
    </location>
</feature>
<evidence type="ECO:0000313" key="5">
    <source>
        <dbReference type="Proteomes" id="UP000177042"/>
    </source>
</evidence>
<dbReference type="Pfam" id="PF13385">
    <property type="entry name" value="Laminin_G_3"/>
    <property type="match status" value="4"/>
</dbReference>
<protein>
    <recommendedName>
        <fullName evidence="3">LamG-like jellyroll fold domain-containing protein</fullName>
    </recommendedName>
</protein>
<keyword evidence="2" id="KW-1015">Disulfide bond</keyword>
<dbReference type="InterPro" id="IPR006558">
    <property type="entry name" value="LamG-like"/>
</dbReference>
<feature type="domain" description="LamG-like jellyroll fold" evidence="3">
    <location>
        <begin position="698"/>
        <end position="826"/>
    </location>
</feature>
<dbReference type="EMBL" id="MFCX01000036">
    <property type="protein sequence ID" value="OGE24968.1"/>
    <property type="molecule type" value="Genomic_DNA"/>
</dbReference>
<dbReference type="InterPro" id="IPR013320">
    <property type="entry name" value="ConA-like_dom_sf"/>
</dbReference>
<dbReference type="Gene3D" id="2.60.120.200">
    <property type="match status" value="4"/>
</dbReference>
<dbReference type="AlphaFoldDB" id="A0A1F5J8Q9"/>
<dbReference type="SMART" id="SM00560">
    <property type="entry name" value="LamGL"/>
    <property type="match status" value="4"/>
</dbReference>
<evidence type="ECO:0000313" key="4">
    <source>
        <dbReference type="EMBL" id="OGE24968.1"/>
    </source>
</evidence>
<sequence>MSLVFPSPAKAGETANQFTISLYFNPQTSVTSKALVGKAEEVRLFTDASGLPGCQIKSTTWQTAASGTSALTLNTWSHISCTYDKVNLRIYVNGVQVGSQSLTVAVDDTANNFLVGEDDSADALYTNFIGTVDQFQVYNYARTQKQIVQDMNAGHPAVGSPVGSAVGYWDFDEGYGTTANDSTPNANNLTLSSTSWTDSGKFGKAWNGTGAIWLSKADDSDFDVTDTDDYSISLWFKSDSANNPGAAEYLFNKANATTAGYAIYTNTSGYLCFGIDDDTTWGPDIASCTSTDVYDNTWHHVAAVRDVTQDKTYIYIDGVLKDSDTDTTTATLANSLSIYAGDRDGVDNGDEFNGDLDEIKVYRYALTADEVKVDYNRGSSQVLGSLSDNSSYQPQAANQEYCIPGDTTSCTAPVARWDFENNVLDTSGNAYNGTWYGTGFPRYKSGKVGKAGNFNGTDDYAEKTSAILVTTGGTLSYWMNPNFDTTSSTTRGLFYSSTDTTASALQHFFYQGKLRFSRGGYAGLEYTTPTNWQNTWKHITYTYDSSGNTILYVNGVQVASGNYGGTTFSNASFEIGRTGVSGAWKYFNGQIDQVRIFNYARSAAQIAWDYNRGAPVGYWKMDECQGTTANDSSGNGNTGTITIGATGGEDTVGTCSTSSTAWGSGATGKRNYSLSLDGTDDKVAVADTANLRFNNSTDDFSLFAWVKRTTTGAEYILSKEDADNDGYRLLFTGSNTVQCSEDATDVTSTSTIADTNWHLIGCTIDRDGNGQIYIDGKADGSTAAMGTDAMATTSNITLGTRSYTSTSYFNGQIDDVRIYNYALTVTQVKDLYNGGAVNFAPSSGAP</sequence>
<dbReference type="SUPFAM" id="SSF49899">
    <property type="entry name" value="Concanavalin A-like lectins/glucanases"/>
    <property type="match status" value="4"/>
</dbReference>
<feature type="domain" description="LamG-like jellyroll fold" evidence="3">
    <location>
        <begin position="16"/>
        <end position="145"/>
    </location>
</feature>
<proteinExistence type="predicted"/>
<gene>
    <name evidence="4" type="ORF">A3C26_00490</name>
</gene>
<name>A0A1F5J8Q9_9BACT</name>
<evidence type="ECO:0000256" key="2">
    <source>
        <dbReference type="ARBA" id="ARBA00023157"/>
    </source>
</evidence>
<evidence type="ECO:0000256" key="1">
    <source>
        <dbReference type="ARBA" id="ARBA00022729"/>
    </source>
</evidence>
<organism evidence="4 5">
    <name type="scientific">Candidatus Daviesbacteria bacterium RIFCSPHIGHO2_02_FULL_39_12</name>
    <dbReference type="NCBI Taxonomy" id="1797770"/>
    <lineage>
        <taxon>Bacteria</taxon>
        <taxon>Candidatus Daviesiibacteriota</taxon>
    </lineage>
</organism>
<comment type="caution">
    <text evidence="4">The sequence shown here is derived from an EMBL/GenBank/DDBJ whole genome shotgun (WGS) entry which is preliminary data.</text>
</comment>
<dbReference type="PANTHER" id="PTHR47635:SF2">
    <property type="entry name" value="LAMG-LIKE JELLYROLL FOLD DOMAIN-CONTAINING PROTEIN"/>
    <property type="match status" value="1"/>
</dbReference>
<reference evidence="4 5" key="1">
    <citation type="journal article" date="2016" name="Nat. Commun.">
        <title>Thousands of microbial genomes shed light on interconnected biogeochemical processes in an aquifer system.</title>
        <authorList>
            <person name="Anantharaman K."/>
            <person name="Brown C.T."/>
            <person name="Hug L.A."/>
            <person name="Sharon I."/>
            <person name="Castelle C.J."/>
            <person name="Probst A.J."/>
            <person name="Thomas B.C."/>
            <person name="Singh A."/>
            <person name="Wilkins M.J."/>
            <person name="Karaoz U."/>
            <person name="Brodie E.L."/>
            <person name="Williams K.H."/>
            <person name="Hubbard S.S."/>
            <person name="Banfield J.F."/>
        </authorList>
    </citation>
    <scope>NUCLEOTIDE SEQUENCE [LARGE SCALE GENOMIC DNA]</scope>
</reference>
<dbReference type="PANTHER" id="PTHR47635">
    <property type="entry name" value="CUB DOMAIN-CONTAINING PROTEIN"/>
    <property type="match status" value="1"/>
</dbReference>
<accession>A0A1F5J8Q9</accession>
<dbReference type="Proteomes" id="UP000177042">
    <property type="component" value="Unassembled WGS sequence"/>
</dbReference>
<keyword evidence="1" id="KW-0732">Signal</keyword>